<name>A0A2P2NFR5_RHIMU</name>
<sequence length="11" mass="1247">MLQIQQGGYPL</sequence>
<dbReference type="EMBL" id="GGEC01060805">
    <property type="protein sequence ID" value="MBX41289.1"/>
    <property type="molecule type" value="Transcribed_RNA"/>
</dbReference>
<protein>
    <submittedName>
        <fullName evidence="1">Uncharacterized protein</fullName>
    </submittedName>
</protein>
<evidence type="ECO:0000313" key="1">
    <source>
        <dbReference type="EMBL" id="MBX41289.1"/>
    </source>
</evidence>
<accession>A0A2P2NFR5</accession>
<reference evidence="1" key="1">
    <citation type="submission" date="2018-02" db="EMBL/GenBank/DDBJ databases">
        <title>Rhizophora mucronata_Transcriptome.</title>
        <authorList>
            <person name="Meera S.P."/>
            <person name="Sreeshan A."/>
            <person name="Augustine A."/>
        </authorList>
    </citation>
    <scope>NUCLEOTIDE SEQUENCE</scope>
    <source>
        <tissue evidence="1">Leaf</tissue>
    </source>
</reference>
<organism evidence="1">
    <name type="scientific">Rhizophora mucronata</name>
    <name type="common">Asiatic mangrove</name>
    <dbReference type="NCBI Taxonomy" id="61149"/>
    <lineage>
        <taxon>Eukaryota</taxon>
        <taxon>Viridiplantae</taxon>
        <taxon>Streptophyta</taxon>
        <taxon>Embryophyta</taxon>
        <taxon>Tracheophyta</taxon>
        <taxon>Spermatophyta</taxon>
        <taxon>Magnoliopsida</taxon>
        <taxon>eudicotyledons</taxon>
        <taxon>Gunneridae</taxon>
        <taxon>Pentapetalae</taxon>
        <taxon>rosids</taxon>
        <taxon>fabids</taxon>
        <taxon>Malpighiales</taxon>
        <taxon>Rhizophoraceae</taxon>
        <taxon>Rhizophora</taxon>
    </lineage>
</organism>
<proteinExistence type="predicted"/>